<protein>
    <submittedName>
        <fullName evidence="2 4">Uncharacterized protein</fullName>
    </submittedName>
</protein>
<reference evidence="4" key="3">
    <citation type="submission" date="2025-04" db="UniProtKB">
        <authorList>
            <consortium name="RefSeq"/>
        </authorList>
    </citation>
    <scope>IDENTIFICATION</scope>
    <source>
        <strain evidence="4">CBS 781.70</strain>
    </source>
</reference>
<gene>
    <name evidence="2 4" type="ORF">P152DRAFT_246278</name>
</gene>
<accession>A0A6G1GB08</accession>
<dbReference type="RefSeq" id="XP_033536747.1">
    <property type="nucleotide sequence ID" value="XM_033674663.1"/>
</dbReference>
<evidence type="ECO:0000313" key="4">
    <source>
        <dbReference type="RefSeq" id="XP_033536747.1"/>
    </source>
</evidence>
<name>A0A6G1GB08_9PEZI</name>
<dbReference type="OrthoDB" id="3913483at2759"/>
<evidence type="ECO:0000313" key="3">
    <source>
        <dbReference type="Proteomes" id="UP000504638"/>
    </source>
</evidence>
<dbReference type="GeneID" id="54415233"/>
<evidence type="ECO:0000313" key="2">
    <source>
        <dbReference type="EMBL" id="KAF1815116.1"/>
    </source>
</evidence>
<feature type="compositionally biased region" description="Polar residues" evidence="1">
    <location>
        <begin position="26"/>
        <end position="37"/>
    </location>
</feature>
<feature type="compositionally biased region" description="Basic and acidic residues" evidence="1">
    <location>
        <begin position="65"/>
        <end position="75"/>
    </location>
</feature>
<feature type="region of interest" description="Disordered" evidence="1">
    <location>
        <begin position="1"/>
        <end position="113"/>
    </location>
</feature>
<keyword evidence="3" id="KW-1185">Reference proteome</keyword>
<dbReference type="AlphaFoldDB" id="A0A6G1GB08"/>
<reference evidence="2 4" key="1">
    <citation type="submission" date="2020-01" db="EMBL/GenBank/DDBJ databases">
        <authorList>
            <consortium name="DOE Joint Genome Institute"/>
            <person name="Haridas S."/>
            <person name="Albert R."/>
            <person name="Binder M."/>
            <person name="Bloem J."/>
            <person name="Labutti K."/>
            <person name="Salamov A."/>
            <person name="Andreopoulos B."/>
            <person name="Baker S.E."/>
            <person name="Barry K."/>
            <person name="Bills G."/>
            <person name="Bluhm B.H."/>
            <person name="Cannon C."/>
            <person name="Castanera R."/>
            <person name="Culley D.E."/>
            <person name="Daum C."/>
            <person name="Ezra D."/>
            <person name="Gonzalez J.B."/>
            <person name="Henrissat B."/>
            <person name="Kuo A."/>
            <person name="Liang C."/>
            <person name="Lipzen A."/>
            <person name="Lutzoni F."/>
            <person name="Magnuson J."/>
            <person name="Mondo S."/>
            <person name="Nolan M."/>
            <person name="Ohm R."/>
            <person name="Pangilinan J."/>
            <person name="Park H.-J."/>
            <person name="Ramirez L."/>
            <person name="Alfaro M."/>
            <person name="Sun H."/>
            <person name="Tritt A."/>
            <person name="Yoshinaga Y."/>
            <person name="Zwiers L.-H."/>
            <person name="Turgeon B.G."/>
            <person name="Goodwin S.B."/>
            <person name="Spatafora J.W."/>
            <person name="Crous P.W."/>
            <person name="Grigoriev I.V."/>
        </authorList>
    </citation>
    <scope>NUCLEOTIDE SEQUENCE</scope>
    <source>
        <strain evidence="2 4">CBS 781.70</strain>
    </source>
</reference>
<dbReference type="EMBL" id="ML975152">
    <property type="protein sequence ID" value="KAF1815116.1"/>
    <property type="molecule type" value="Genomic_DNA"/>
</dbReference>
<organism evidence="2">
    <name type="scientific">Eremomyces bilateralis CBS 781.70</name>
    <dbReference type="NCBI Taxonomy" id="1392243"/>
    <lineage>
        <taxon>Eukaryota</taxon>
        <taxon>Fungi</taxon>
        <taxon>Dikarya</taxon>
        <taxon>Ascomycota</taxon>
        <taxon>Pezizomycotina</taxon>
        <taxon>Dothideomycetes</taxon>
        <taxon>Dothideomycetes incertae sedis</taxon>
        <taxon>Eremomycetales</taxon>
        <taxon>Eremomycetaceae</taxon>
        <taxon>Eremomyces</taxon>
    </lineage>
</organism>
<evidence type="ECO:0000256" key="1">
    <source>
        <dbReference type="SAM" id="MobiDB-lite"/>
    </source>
</evidence>
<proteinExistence type="predicted"/>
<feature type="compositionally biased region" description="Polar residues" evidence="1">
    <location>
        <begin position="1"/>
        <end position="15"/>
    </location>
</feature>
<sequence length="113" mass="11639">MPASGDTINQRQSNLPLPDKPPVESDWNSSDSSTVNVGSGRVESDISASGQGGDTLRGPATAGSDVREDSSETMKHTAGSNVGRVAKDNLDGIPNDAVTRDKKDAAGLSQTTK</sequence>
<dbReference type="Proteomes" id="UP000504638">
    <property type="component" value="Unplaced"/>
</dbReference>
<reference evidence="4" key="2">
    <citation type="submission" date="2020-04" db="EMBL/GenBank/DDBJ databases">
        <authorList>
            <consortium name="NCBI Genome Project"/>
        </authorList>
    </citation>
    <scope>NUCLEOTIDE SEQUENCE</scope>
    <source>
        <strain evidence="4">CBS 781.70</strain>
    </source>
</reference>